<gene>
    <name evidence="1" type="ORF">E3J48_03385</name>
</gene>
<dbReference type="Proteomes" id="UP000319130">
    <property type="component" value="Unassembled WGS sequence"/>
</dbReference>
<protein>
    <submittedName>
        <fullName evidence="1">DUF1177 domain-containing protein</fullName>
    </submittedName>
</protein>
<dbReference type="InterPro" id="IPR009561">
    <property type="entry name" value="DUF1177"/>
</dbReference>
<dbReference type="AlphaFoldDB" id="A0A523W7F0"/>
<comment type="caution">
    <text evidence="1">The sequence shown here is derived from an EMBL/GenBank/DDBJ whole genome shotgun (WGS) entry which is preliminary data.</text>
</comment>
<name>A0A523W7F0_UNCAE</name>
<organism evidence="1 2">
    <name type="scientific">Aerophobetes bacterium</name>
    <dbReference type="NCBI Taxonomy" id="2030807"/>
    <lineage>
        <taxon>Bacteria</taxon>
        <taxon>Candidatus Aerophobota</taxon>
    </lineage>
</organism>
<evidence type="ECO:0000313" key="1">
    <source>
        <dbReference type="EMBL" id="TET62953.1"/>
    </source>
</evidence>
<dbReference type="EMBL" id="SOIZ01000144">
    <property type="protein sequence ID" value="TET62953.1"/>
    <property type="molecule type" value="Genomic_DNA"/>
</dbReference>
<sequence>MLLKEIIQAFELIDDPGASGERIASKLKEVDPQTEIEVRTVKGDKGSTDFIKLLVPGSDGRSKGGDAPTLGIIGRLGGLGARPERIGAVSDADGAIVAIACGLKLVDMAEKGDFLKGDVIITTHICPRAPQMPHDPVPFMGAPVDMETMNQLEVDERMEAILSVDATKGNEIINHNGFAICPTVKEGYILKVSGDLLRIMRQVTGRPPVTFPIAIQDITPHGNGLYHINSIMQPSTATDAPGVGVATTSEQVIPGIATGVNYPSGLEAAARFCIEVAKEFGRGSCQLYHKEEFRRIVELYGSLKRLQTLGEGKGGDV</sequence>
<accession>A0A523W7F0</accession>
<dbReference type="Pfam" id="PF06675">
    <property type="entry name" value="DUF1177"/>
    <property type="match status" value="1"/>
</dbReference>
<evidence type="ECO:0000313" key="2">
    <source>
        <dbReference type="Proteomes" id="UP000319130"/>
    </source>
</evidence>
<proteinExistence type="predicted"/>
<reference evidence="1 2" key="1">
    <citation type="submission" date="2019-03" db="EMBL/GenBank/DDBJ databases">
        <title>Metabolic potential of uncultured bacteria and archaea associated with petroleum seepage in deep-sea sediments.</title>
        <authorList>
            <person name="Dong X."/>
            <person name="Hubert C."/>
        </authorList>
    </citation>
    <scope>NUCLEOTIDE SEQUENCE [LARGE SCALE GENOMIC DNA]</scope>
    <source>
        <strain evidence="1">E29_bin52</strain>
    </source>
</reference>